<evidence type="ECO:0000313" key="15">
    <source>
        <dbReference type="EMBL" id="EEJ39740.1"/>
    </source>
</evidence>
<keyword evidence="5 11" id="KW-0418">Kinase</keyword>
<organism evidence="15 16">
    <name type="scientific">Limosilactobacillus vaginalis DSM 5837 = ATCC 49540</name>
    <dbReference type="NCBI Taxonomy" id="1423814"/>
    <lineage>
        <taxon>Bacteria</taxon>
        <taxon>Bacillati</taxon>
        <taxon>Bacillota</taxon>
        <taxon>Bacilli</taxon>
        <taxon>Lactobacillales</taxon>
        <taxon>Lactobacillaceae</taxon>
        <taxon>Limosilactobacillus</taxon>
    </lineage>
</organism>
<evidence type="ECO:0000256" key="3">
    <source>
        <dbReference type="ARBA" id="ARBA00022679"/>
    </source>
</evidence>
<feature type="binding site" evidence="11">
    <location>
        <position position="415"/>
    </location>
    <ligand>
        <name>ATP</name>
        <dbReference type="ChEBI" id="CHEBI:30616"/>
    </ligand>
</feature>
<feature type="binding site" evidence="11">
    <location>
        <position position="88"/>
    </location>
    <ligand>
        <name>sn-glycerol 3-phosphate</name>
        <dbReference type="ChEBI" id="CHEBI:57597"/>
    </ligand>
</feature>
<feature type="binding site" evidence="11">
    <location>
        <position position="17"/>
    </location>
    <ligand>
        <name>ATP</name>
        <dbReference type="ChEBI" id="CHEBI:30616"/>
    </ligand>
</feature>
<comment type="activity regulation">
    <text evidence="11">Activated by phosphorylation and inhibited by fructose 1,6-bisphosphate (FBP).</text>
</comment>
<dbReference type="STRING" id="1423814.HMPREF0549_1847"/>
<feature type="binding site" evidence="11">
    <location>
        <position position="314"/>
    </location>
    <ligand>
        <name>ATP</name>
        <dbReference type="ChEBI" id="CHEBI:30616"/>
    </ligand>
</feature>
<feature type="binding site" evidence="11">
    <location>
        <position position="415"/>
    </location>
    <ligand>
        <name>ADP</name>
        <dbReference type="ChEBI" id="CHEBI:456216"/>
    </ligand>
</feature>
<name>C2EWL1_9LACO</name>
<feature type="binding site" evidence="11">
    <location>
        <position position="87"/>
    </location>
    <ligand>
        <name>sn-glycerol 3-phosphate</name>
        <dbReference type="ChEBI" id="CHEBI:57597"/>
    </ligand>
</feature>
<feature type="binding site" evidence="11">
    <location>
        <position position="139"/>
    </location>
    <ligand>
        <name>sn-glycerol 3-phosphate</name>
        <dbReference type="ChEBI" id="CHEBI:57597"/>
    </ligand>
</feature>
<dbReference type="GO" id="GO:0004370">
    <property type="term" value="F:glycerol kinase activity"/>
    <property type="evidence" value="ECO:0007669"/>
    <property type="project" value="UniProtKB-UniRule"/>
</dbReference>
<gene>
    <name evidence="11 15" type="primary">glpK</name>
    <name evidence="15" type="ORF">HMPREF0549_1847</name>
</gene>
<dbReference type="FunFam" id="3.30.420.40:FF:000007">
    <property type="entry name" value="Glycerol kinase"/>
    <property type="match status" value="1"/>
</dbReference>
<comment type="similarity">
    <text evidence="2 11 12">Belongs to the FGGY kinase family.</text>
</comment>
<sequence length="504" mass="55983">MRILNEQQYVMAIDEGTTSTRAIIFDHQGNKVAMSQREFPQYFPQPGWVEHDAMEIWDAVQSVISDVMIKSQIPPYKIASIGITNQRETTVIWDRHTGKPIYHAIVWQSKQTSEIAEQLIKDGYKDMIHQKTGLVIDSYFAATKIKWILDRVPGARQKAANGDLLFGTIDTWLLWNLSGRRVHATDVTNASRTMLFNIHDLKWDQDILKLLDIPEAMLPEVKPSSAIYGYTGDYHFFGVQIPIAGIAGDQQAALFGQAAYEKGSVKNTYGTGAFIVMNTGLKPTLSDNGLLTTIAYGIDGKTYYALEGSIFVAGSAVQWLRDGLQLFKHASESEQMAVDAKTTGGVYVVPSFTGLGAPYWDQEVRGAMFGLTRGTNRGHIVRATLESIAYQTRDVVDTMVKDTNLPLKALTVNGGASRNNFMMQFQSDILQTPIKRAAMEETTALGAAFLAGLAVDFWHDQDEVKKLSKIGDEFAPQMKAEKAETLYVGWQQAIKAAQFFSHGK</sequence>
<dbReference type="PIRSF" id="PIRSF000538">
    <property type="entry name" value="GlpK"/>
    <property type="match status" value="1"/>
</dbReference>
<dbReference type="Proteomes" id="UP000004483">
    <property type="component" value="Unassembled WGS sequence"/>
</dbReference>
<dbReference type="GO" id="GO:0006072">
    <property type="term" value="P:glycerol-3-phosphate metabolic process"/>
    <property type="evidence" value="ECO:0007669"/>
    <property type="project" value="InterPro"/>
</dbReference>
<feature type="binding site" evidence="11">
    <location>
        <position position="249"/>
    </location>
    <ligand>
        <name>glycerol</name>
        <dbReference type="ChEBI" id="CHEBI:17754"/>
    </ligand>
</feature>
<dbReference type="EMBL" id="ACGV01000195">
    <property type="protein sequence ID" value="EEJ39740.1"/>
    <property type="molecule type" value="Genomic_DNA"/>
</dbReference>
<comment type="catalytic activity">
    <reaction evidence="8 11">
        <text>glycerol + ATP = sn-glycerol 3-phosphate + ADP + H(+)</text>
        <dbReference type="Rhea" id="RHEA:21644"/>
        <dbReference type="ChEBI" id="CHEBI:15378"/>
        <dbReference type="ChEBI" id="CHEBI:17754"/>
        <dbReference type="ChEBI" id="CHEBI:30616"/>
        <dbReference type="ChEBI" id="CHEBI:57597"/>
        <dbReference type="ChEBI" id="CHEBI:456216"/>
        <dbReference type="EC" id="2.7.1.30"/>
    </reaction>
</comment>
<evidence type="ECO:0000256" key="4">
    <source>
        <dbReference type="ARBA" id="ARBA00022741"/>
    </source>
</evidence>
<dbReference type="Pfam" id="PF02782">
    <property type="entry name" value="FGGY_C"/>
    <property type="match status" value="1"/>
</dbReference>
<dbReference type="AlphaFoldDB" id="C2EWL1"/>
<dbReference type="InterPro" id="IPR018483">
    <property type="entry name" value="Carb_kinase_FGGY_CS"/>
</dbReference>
<dbReference type="HOGENOM" id="CLU_009281_2_3_9"/>
<comment type="subunit">
    <text evidence="10 11">Homotetramer and homodimer (in equilibrium).</text>
</comment>
<evidence type="ECO:0000256" key="5">
    <source>
        <dbReference type="ARBA" id="ARBA00022777"/>
    </source>
</evidence>
<evidence type="ECO:0000259" key="14">
    <source>
        <dbReference type="Pfam" id="PF02782"/>
    </source>
</evidence>
<feature type="domain" description="Carbohydrate kinase FGGY N-terminal" evidence="13">
    <location>
        <begin position="9"/>
        <end position="256"/>
    </location>
</feature>
<evidence type="ECO:0000259" key="13">
    <source>
        <dbReference type="Pfam" id="PF00370"/>
    </source>
</evidence>
<evidence type="ECO:0000256" key="11">
    <source>
        <dbReference type="HAMAP-Rule" id="MF_00186"/>
    </source>
</evidence>
<feature type="binding site" evidence="11">
    <location>
        <position position="17"/>
    </location>
    <ligand>
        <name>ADP</name>
        <dbReference type="ChEBI" id="CHEBI:456216"/>
    </ligand>
</feature>
<comment type="function">
    <text evidence="9 11">Key enzyme in the regulation of glycerol uptake and metabolism. Catalyzes the phosphorylation of glycerol to yield sn-glycerol 3-phosphate.</text>
</comment>
<proteinExistence type="inferred from homology"/>
<dbReference type="PROSITE" id="PS00445">
    <property type="entry name" value="FGGY_KINASES_2"/>
    <property type="match status" value="1"/>
</dbReference>
<evidence type="ECO:0000256" key="9">
    <source>
        <dbReference type="ARBA" id="ARBA00054633"/>
    </source>
</evidence>
<accession>C2EWL1</accession>
<feature type="binding site" evidence="11">
    <location>
        <position position="19"/>
    </location>
    <ligand>
        <name>ATP</name>
        <dbReference type="ChEBI" id="CHEBI:30616"/>
    </ligand>
</feature>
<feature type="modified residue" description="Phosphohistidine; by HPr" evidence="11">
    <location>
        <position position="235"/>
    </location>
</feature>
<dbReference type="InterPro" id="IPR043129">
    <property type="entry name" value="ATPase_NBD"/>
</dbReference>
<evidence type="ECO:0000256" key="1">
    <source>
        <dbReference type="ARBA" id="ARBA00005190"/>
    </source>
</evidence>
<feature type="binding site" evidence="11">
    <location>
        <position position="314"/>
    </location>
    <ligand>
        <name>ADP</name>
        <dbReference type="ChEBI" id="CHEBI:456216"/>
    </ligand>
</feature>
<evidence type="ECO:0000256" key="6">
    <source>
        <dbReference type="ARBA" id="ARBA00022798"/>
    </source>
</evidence>
<dbReference type="UniPathway" id="UPA00618">
    <property type="reaction ID" value="UER00672"/>
</dbReference>
<dbReference type="HAMAP" id="MF_00186">
    <property type="entry name" value="Glycerol_kin"/>
    <property type="match status" value="1"/>
</dbReference>
<dbReference type="GO" id="GO:0019563">
    <property type="term" value="P:glycerol catabolic process"/>
    <property type="evidence" value="ECO:0007669"/>
    <property type="project" value="UniProtKB-UniRule"/>
</dbReference>
<feature type="binding site" evidence="11">
    <location>
        <position position="271"/>
    </location>
    <ligand>
        <name>ATP</name>
        <dbReference type="ChEBI" id="CHEBI:30616"/>
    </ligand>
</feature>
<keyword evidence="7 11" id="KW-0067">ATP-binding</keyword>
<dbReference type="PANTHER" id="PTHR10196:SF69">
    <property type="entry name" value="GLYCEROL KINASE"/>
    <property type="match status" value="1"/>
</dbReference>
<dbReference type="Gene3D" id="3.30.420.40">
    <property type="match status" value="2"/>
</dbReference>
<feature type="binding site" evidence="11">
    <location>
        <position position="17"/>
    </location>
    <ligand>
        <name>sn-glycerol 3-phosphate</name>
        <dbReference type="ChEBI" id="CHEBI:57597"/>
    </ligand>
</feature>
<evidence type="ECO:0000313" key="16">
    <source>
        <dbReference type="Proteomes" id="UP000004483"/>
    </source>
</evidence>
<dbReference type="GO" id="GO:0005524">
    <property type="term" value="F:ATP binding"/>
    <property type="evidence" value="ECO:0007669"/>
    <property type="project" value="UniProtKB-UniRule"/>
</dbReference>
<feature type="binding site" evidence="11">
    <location>
        <position position="87"/>
    </location>
    <ligand>
        <name>glycerol</name>
        <dbReference type="ChEBI" id="CHEBI:17754"/>
    </ligand>
</feature>
<feature type="binding site" evidence="11">
    <location>
        <position position="18"/>
    </location>
    <ligand>
        <name>ATP</name>
        <dbReference type="ChEBI" id="CHEBI:30616"/>
    </ligand>
</feature>
<feature type="domain" description="Carbohydrate kinase FGGY C-terminal" evidence="14">
    <location>
        <begin position="266"/>
        <end position="454"/>
    </location>
</feature>
<dbReference type="NCBIfam" id="NF000756">
    <property type="entry name" value="PRK00047.1"/>
    <property type="match status" value="1"/>
</dbReference>
<keyword evidence="4 11" id="KW-0547">Nucleotide-binding</keyword>
<dbReference type="InterPro" id="IPR018485">
    <property type="entry name" value="FGGY_C"/>
</dbReference>
<dbReference type="Pfam" id="PF00370">
    <property type="entry name" value="FGGY_N"/>
    <property type="match status" value="1"/>
</dbReference>
<dbReference type="FunFam" id="3.30.420.40:FF:000008">
    <property type="entry name" value="Glycerol kinase"/>
    <property type="match status" value="1"/>
</dbReference>
<keyword evidence="11" id="KW-0597">Phosphoprotein</keyword>
<protein>
    <recommendedName>
        <fullName evidence="11">Glycerol kinase</fullName>
        <ecNumber evidence="11">2.7.1.30</ecNumber>
    </recommendedName>
    <alternativeName>
        <fullName evidence="11">ATP:glycerol 3-phosphotransferase</fullName>
    </alternativeName>
    <alternativeName>
        <fullName evidence="11">Glycerokinase</fullName>
        <shortName evidence="11">GK</shortName>
    </alternativeName>
</protein>
<feature type="binding site" evidence="11">
    <location>
        <position position="139"/>
    </location>
    <ligand>
        <name>glycerol</name>
        <dbReference type="ChEBI" id="CHEBI:17754"/>
    </ligand>
</feature>
<feature type="binding site" evidence="11">
    <location>
        <position position="419"/>
    </location>
    <ligand>
        <name>ADP</name>
        <dbReference type="ChEBI" id="CHEBI:456216"/>
    </ligand>
</feature>
<dbReference type="InterPro" id="IPR000577">
    <property type="entry name" value="Carb_kinase_FGGY"/>
</dbReference>
<dbReference type="InterPro" id="IPR018484">
    <property type="entry name" value="FGGY_N"/>
</dbReference>
<comment type="caution">
    <text evidence="15">The sequence shown here is derived from an EMBL/GenBank/DDBJ whole genome shotgun (WGS) entry which is preliminary data.</text>
</comment>
<dbReference type="InterPro" id="IPR005999">
    <property type="entry name" value="Glycerol_kin"/>
</dbReference>
<dbReference type="NCBIfam" id="TIGR01311">
    <property type="entry name" value="glycerol_kin"/>
    <property type="match status" value="1"/>
</dbReference>
<feature type="binding site" evidence="11">
    <location>
        <position position="318"/>
    </location>
    <ligand>
        <name>ATP</name>
        <dbReference type="ChEBI" id="CHEBI:30616"/>
    </ligand>
</feature>
<dbReference type="eggNOG" id="COG0554">
    <property type="taxonomic scope" value="Bacteria"/>
</dbReference>
<keyword evidence="3 11" id="KW-0808">Transferase</keyword>
<evidence type="ECO:0000256" key="8">
    <source>
        <dbReference type="ARBA" id="ARBA00052101"/>
    </source>
</evidence>
<feature type="binding site" evidence="11">
    <location>
        <position position="250"/>
    </location>
    <ligand>
        <name>glycerol</name>
        <dbReference type="ChEBI" id="CHEBI:17754"/>
    </ligand>
</feature>
<evidence type="ECO:0000256" key="10">
    <source>
        <dbReference type="ARBA" id="ARBA00063665"/>
    </source>
</evidence>
<dbReference type="PANTHER" id="PTHR10196">
    <property type="entry name" value="SUGAR KINASE"/>
    <property type="match status" value="1"/>
</dbReference>
<evidence type="ECO:0000256" key="12">
    <source>
        <dbReference type="RuleBase" id="RU003733"/>
    </source>
</evidence>
<evidence type="ECO:0000256" key="7">
    <source>
        <dbReference type="ARBA" id="ARBA00022840"/>
    </source>
</evidence>
<dbReference type="CDD" id="cd07786">
    <property type="entry name" value="FGGY_EcGK_like"/>
    <property type="match status" value="1"/>
</dbReference>
<comment type="pathway">
    <text evidence="1 11">Polyol metabolism; glycerol degradation via glycerol kinase pathway; sn-glycerol 3-phosphate from glycerol: step 1/1.</text>
</comment>
<dbReference type="PATRIC" id="fig|1423814.6.peg.711"/>
<evidence type="ECO:0000256" key="2">
    <source>
        <dbReference type="ARBA" id="ARBA00009156"/>
    </source>
</evidence>
<dbReference type="SUPFAM" id="SSF53067">
    <property type="entry name" value="Actin-like ATPase domain"/>
    <property type="match status" value="2"/>
</dbReference>
<feature type="binding site" evidence="11">
    <location>
        <position position="249"/>
    </location>
    <ligand>
        <name>sn-glycerol 3-phosphate</name>
        <dbReference type="ChEBI" id="CHEBI:57597"/>
    </ligand>
</feature>
<comment type="PTM">
    <text evidence="11">The phosphoenolpyruvate-dependent sugar phosphotransferase system (PTS), including enzyme I, and histidine-containing protein (HPr) are required for the phosphorylation, which leads to the activation of the enzyme.</text>
</comment>
<reference evidence="15 16" key="1">
    <citation type="submission" date="2009-01" db="EMBL/GenBank/DDBJ databases">
        <authorList>
            <person name="Qin X."/>
            <person name="Bachman B."/>
            <person name="Battles P."/>
            <person name="Bell A."/>
            <person name="Bess C."/>
            <person name="Bickham C."/>
            <person name="Chaboub L."/>
            <person name="Chen D."/>
            <person name="Coyle M."/>
            <person name="Deiros D.R."/>
            <person name="Dinh H."/>
            <person name="Forbes L."/>
            <person name="Fowler G."/>
            <person name="Francisco L."/>
            <person name="Fu Q."/>
            <person name="Gubbala S."/>
            <person name="Hale W."/>
            <person name="Han Y."/>
            <person name="Hemphill L."/>
            <person name="Highlander S.K."/>
            <person name="Hirani K."/>
            <person name="Hogues M."/>
            <person name="Jackson L."/>
            <person name="Jakkamsetti A."/>
            <person name="Javaid M."/>
            <person name="Jiang H."/>
            <person name="Korchina V."/>
            <person name="Kovar C."/>
            <person name="Lara F."/>
            <person name="Lee S."/>
            <person name="Mata R."/>
            <person name="Mathew T."/>
            <person name="Moen C."/>
            <person name="Morales K."/>
            <person name="Munidasa M."/>
            <person name="Nazareth L."/>
            <person name="Ngo R."/>
            <person name="Nguyen L."/>
            <person name="Okwuonu G."/>
            <person name="Ongeri F."/>
            <person name="Patil S."/>
            <person name="Petrosino J."/>
            <person name="Pham C."/>
            <person name="Pham P."/>
            <person name="Pu L.-L."/>
            <person name="Puazo M."/>
            <person name="Raj R."/>
            <person name="Reid J."/>
            <person name="Rouhana J."/>
            <person name="Saada N."/>
            <person name="Shang Y."/>
            <person name="Simmons D."/>
            <person name="Thornton R."/>
            <person name="Warren J."/>
            <person name="Weissenberger G."/>
            <person name="Zhang J."/>
            <person name="Zhang L."/>
            <person name="Zhou C."/>
            <person name="Zhu D."/>
            <person name="Muzny D."/>
            <person name="Worley K."/>
            <person name="Gibbs R."/>
        </authorList>
    </citation>
    <scope>NUCLEOTIDE SEQUENCE [LARGE SCALE GENOMIC DNA]</scope>
    <source>
        <strain evidence="15 16">ATCC 49540</strain>
    </source>
</reference>
<dbReference type="EC" id="2.7.1.30" evidence="11"/>
<feature type="binding site" evidence="11">
    <location>
        <position position="88"/>
    </location>
    <ligand>
        <name>glycerol</name>
        <dbReference type="ChEBI" id="CHEBI:17754"/>
    </ligand>
</feature>
<feature type="binding site" evidence="11">
    <location>
        <position position="271"/>
    </location>
    <ligand>
        <name>ADP</name>
        <dbReference type="ChEBI" id="CHEBI:456216"/>
    </ligand>
</feature>
<keyword evidence="6 11" id="KW-0319">Glycerol metabolism</keyword>
<feature type="binding site" evidence="11">
    <location>
        <position position="21"/>
    </location>
    <ligand>
        <name>ADP</name>
        <dbReference type="ChEBI" id="CHEBI:456216"/>
    </ligand>
</feature>
<dbReference type="GO" id="GO:0005829">
    <property type="term" value="C:cytosol"/>
    <property type="evidence" value="ECO:0007669"/>
    <property type="project" value="TreeGrafter"/>
</dbReference>